<sequence>MKKCLDNNNPNAYYIKGIIRYFVLNHSDVGLRHIGKAADASQKEATYMYAMLLLCRGKTEEGTAYLSHLEWAKDTTMAEACWKKIKTSLHGTKVARKNCYIISLRNMKPPSVCHSRDLNNTCETCFIYKQMLKFIFMV</sequence>
<dbReference type="PANTHER" id="PTHR33784">
    <property type="entry name" value="OS05G0482100 PROTEIN"/>
    <property type="match status" value="1"/>
</dbReference>
<dbReference type="InterPro" id="IPR057136">
    <property type="entry name" value="At2g35280_TPR_dom"/>
</dbReference>
<reference evidence="2 3" key="1">
    <citation type="submission" date="2019-11" db="EMBL/GenBank/DDBJ databases">
        <authorList>
            <person name="Jiao W.-B."/>
            <person name="Schneeberger K."/>
        </authorList>
    </citation>
    <scope>NUCLEOTIDE SEQUENCE [LARGE SCALE GENOMIC DNA]</scope>
    <source>
        <strain evidence="3">cv. An-1</strain>
    </source>
</reference>
<dbReference type="InterPro" id="IPR040338">
    <property type="entry name" value="At1g67623-like"/>
</dbReference>
<accession>A0A654G5P6</accession>
<feature type="domain" description="At2g35280-like TPR" evidence="1">
    <location>
        <begin position="1"/>
        <end position="89"/>
    </location>
</feature>
<protein>
    <recommendedName>
        <fullName evidence="1">At2g35280-like TPR domain-containing protein</fullName>
    </recommendedName>
</protein>
<dbReference type="EMBL" id="CACRSJ010000110">
    <property type="protein sequence ID" value="VYS68194.1"/>
    <property type="molecule type" value="Genomic_DNA"/>
</dbReference>
<evidence type="ECO:0000259" key="1">
    <source>
        <dbReference type="Pfam" id="PF23310"/>
    </source>
</evidence>
<organism evidence="2 3">
    <name type="scientific">Arabidopsis thaliana</name>
    <name type="common">Mouse-ear cress</name>
    <dbReference type="NCBI Taxonomy" id="3702"/>
    <lineage>
        <taxon>Eukaryota</taxon>
        <taxon>Viridiplantae</taxon>
        <taxon>Streptophyta</taxon>
        <taxon>Embryophyta</taxon>
        <taxon>Tracheophyta</taxon>
        <taxon>Spermatophyta</taxon>
        <taxon>Magnoliopsida</taxon>
        <taxon>eudicotyledons</taxon>
        <taxon>Gunneridae</taxon>
        <taxon>Pentapetalae</taxon>
        <taxon>rosids</taxon>
        <taxon>malvids</taxon>
        <taxon>Brassicales</taxon>
        <taxon>Brassicaceae</taxon>
        <taxon>Camelineae</taxon>
        <taxon>Arabidopsis</taxon>
    </lineage>
</organism>
<dbReference type="Pfam" id="PF23310">
    <property type="entry name" value="TPR_27"/>
    <property type="match status" value="1"/>
</dbReference>
<evidence type="ECO:0000313" key="3">
    <source>
        <dbReference type="Proteomes" id="UP000426265"/>
    </source>
</evidence>
<gene>
    <name evidence="2" type="ORF">AN1_LOCUS23588</name>
</gene>
<dbReference type="Proteomes" id="UP000426265">
    <property type="component" value="Unassembled WGS sequence"/>
</dbReference>
<evidence type="ECO:0000313" key="2">
    <source>
        <dbReference type="EMBL" id="VYS68194.1"/>
    </source>
</evidence>
<proteinExistence type="predicted"/>
<dbReference type="PANTHER" id="PTHR33784:SF25">
    <property type="entry name" value="NUCLEIC ACID-BINDING, OB-FOLD-LIKE PROTEIN"/>
    <property type="match status" value="1"/>
</dbReference>
<name>A0A654G5P6_ARATH</name>
<dbReference type="ExpressionAtlas" id="A0A654G5P6">
    <property type="expression patterns" value="baseline and differential"/>
</dbReference>
<dbReference type="SUPFAM" id="SSF81901">
    <property type="entry name" value="HCP-like"/>
    <property type="match status" value="1"/>
</dbReference>
<dbReference type="AlphaFoldDB" id="A0A654G5P6"/>